<dbReference type="Pfam" id="PF02826">
    <property type="entry name" value="2-Hacid_dh_C"/>
    <property type="match status" value="1"/>
</dbReference>
<comment type="caution">
    <text evidence="7">The sequence shown here is derived from an EMBL/GenBank/DDBJ whole genome shotgun (WGS) entry which is preliminary data.</text>
</comment>
<dbReference type="HOGENOM" id="CLU_019796_1_3_5"/>
<name>D5RJ38_9PROT</name>
<dbReference type="SUPFAM" id="SSF52283">
    <property type="entry name" value="Formate/glycerate dehydrogenase catalytic domain-like"/>
    <property type="match status" value="1"/>
</dbReference>
<dbReference type="Pfam" id="PF00389">
    <property type="entry name" value="2-Hacid_dh"/>
    <property type="match status" value="1"/>
</dbReference>
<dbReference type="InterPro" id="IPR036291">
    <property type="entry name" value="NAD(P)-bd_dom_sf"/>
</dbReference>
<keyword evidence="3" id="KW-0520">NAD</keyword>
<dbReference type="CDD" id="cd12173">
    <property type="entry name" value="PGDH_4"/>
    <property type="match status" value="1"/>
</dbReference>
<dbReference type="GO" id="GO:0033711">
    <property type="term" value="F:4-phosphoerythronate dehydrogenase activity"/>
    <property type="evidence" value="ECO:0007669"/>
    <property type="project" value="UniProtKB-EC"/>
</dbReference>
<gene>
    <name evidence="7" type="primary">pdxB</name>
    <name evidence="7" type="ORF">HMPREF0731_1098</name>
</gene>
<evidence type="ECO:0000256" key="2">
    <source>
        <dbReference type="ARBA" id="ARBA00023002"/>
    </source>
</evidence>
<protein>
    <submittedName>
        <fullName evidence="7">4-phosphoerythronate dehydrogenase</fullName>
        <ecNumber evidence="7">1.1.1.290</ecNumber>
    </submittedName>
</protein>
<evidence type="ECO:0000313" key="8">
    <source>
        <dbReference type="Proteomes" id="UP000005324"/>
    </source>
</evidence>
<feature type="domain" description="D-isomer specific 2-hydroxyacid dehydrogenase catalytic" evidence="5">
    <location>
        <begin position="3"/>
        <end position="308"/>
    </location>
</feature>
<evidence type="ECO:0000313" key="7">
    <source>
        <dbReference type="EMBL" id="EFH12685.1"/>
    </source>
</evidence>
<evidence type="ECO:0000259" key="6">
    <source>
        <dbReference type="Pfam" id="PF02826"/>
    </source>
</evidence>
<dbReference type="EMBL" id="ADVL01000181">
    <property type="protein sequence ID" value="EFH12685.1"/>
    <property type="molecule type" value="Genomic_DNA"/>
</dbReference>
<evidence type="ECO:0000256" key="1">
    <source>
        <dbReference type="ARBA" id="ARBA00005854"/>
    </source>
</evidence>
<dbReference type="Proteomes" id="UP000005324">
    <property type="component" value="Unassembled WGS sequence"/>
</dbReference>
<dbReference type="GO" id="GO:0051287">
    <property type="term" value="F:NAD binding"/>
    <property type="evidence" value="ECO:0007669"/>
    <property type="project" value="InterPro"/>
</dbReference>
<proteinExistence type="inferred from homology"/>
<keyword evidence="8" id="KW-1185">Reference proteome</keyword>
<comment type="similarity">
    <text evidence="1 4">Belongs to the D-isomer specific 2-hydroxyacid dehydrogenase family.</text>
</comment>
<dbReference type="SUPFAM" id="SSF51735">
    <property type="entry name" value="NAD(P)-binding Rossmann-fold domains"/>
    <property type="match status" value="1"/>
</dbReference>
<organism evidence="7 8">
    <name type="scientific">Pseudoroseomonas cervicalis ATCC 49957</name>
    <dbReference type="NCBI Taxonomy" id="525371"/>
    <lineage>
        <taxon>Bacteria</taxon>
        <taxon>Pseudomonadati</taxon>
        <taxon>Pseudomonadota</taxon>
        <taxon>Alphaproteobacteria</taxon>
        <taxon>Acetobacterales</taxon>
        <taxon>Roseomonadaceae</taxon>
        <taxon>Roseomonas</taxon>
    </lineage>
</organism>
<dbReference type="PANTHER" id="PTHR43761:SF1">
    <property type="entry name" value="D-ISOMER SPECIFIC 2-HYDROXYACID DEHYDROGENASE CATALYTIC DOMAIN-CONTAINING PROTEIN-RELATED"/>
    <property type="match status" value="1"/>
</dbReference>
<evidence type="ECO:0000259" key="5">
    <source>
        <dbReference type="Pfam" id="PF00389"/>
    </source>
</evidence>
<dbReference type="OrthoDB" id="9793626at2"/>
<dbReference type="PANTHER" id="PTHR43761">
    <property type="entry name" value="D-ISOMER SPECIFIC 2-HYDROXYACID DEHYDROGENASE FAMILY PROTEIN (AFU_ORTHOLOGUE AFUA_1G13630)"/>
    <property type="match status" value="1"/>
</dbReference>
<dbReference type="InterPro" id="IPR006139">
    <property type="entry name" value="D-isomer_2_OHA_DH_cat_dom"/>
</dbReference>
<dbReference type="EC" id="1.1.1.290" evidence="7"/>
<dbReference type="AlphaFoldDB" id="D5RJ38"/>
<reference evidence="7 8" key="1">
    <citation type="submission" date="2010-04" db="EMBL/GenBank/DDBJ databases">
        <authorList>
            <person name="Qin X."/>
            <person name="Bachman B."/>
            <person name="Battles P."/>
            <person name="Bell A."/>
            <person name="Bess C."/>
            <person name="Bickham C."/>
            <person name="Chaboub L."/>
            <person name="Chen D."/>
            <person name="Coyle M."/>
            <person name="Deiros D.R."/>
            <person name="Dinh H."/>
            <person name="Forbes L."/>
            <person name="Fowler G."/>
            <person name="Francisco L."/>
            <person name="Fu Q."/>
            <person name="Gubbala S."/>
            <person name="Hale W."/>
            <person name="Han Y."/>
            <person name="Hemphill L."/>
            <person name="Highlander S.K."/>
            <person name="Hirani K."/>
            <person name="Hogues M."/>
            <person name="Jackson L."/>
            <person name="Jakkamsetti A."/>
            <person name="Javaid M."/>
            <person name="Jiang H."/>
            <person name="Korchina V."/>
            <person name="Kovar C."/>
            <person name="Lara F."/>
            <person name="Lee S."/>
            <person name="Mata R."/>
            <person name="Mathew T."/>
            <person name="Moen C."/>
            <person name="Morales K."/>
            <person name="Munidasa M."/>
            <person name="Nazareth L."/>
            <person name="Ngo R."/>
            <person name="Nguyen L."/>
            <person name="Okwuonu G."/>
            <person name="Ongeri F."/>
            <person name="Patil S."/>
            <person name="Petrosino J."/>
            <person name="Pham C."/>
            <person name="Pham P."/>
            <person name="Pu L.-L."/>
            <person name="Puazo M."/>
            <person name="Raj R."/>
            <person name="Reid J."/>
            <person name="Rouhana J."/>
            <person name="Saada N."/>
            <person name="Shang Y."/>
            <person name="Simmons D."/>
            <person name="Thornton R."/>
            <person name="Warren J."/>
            <person name="Weissenberger G."/>
            <person name="Zhang J."/>
            <person name="Zhang L."/>
            <person name="Zhou C."/>
            <person name="Zhu D."/>
            <person name="Muzny D."/>
            <person name="Worley K."/>
            <person name="Gibbs R."/>
        </authorList>
    </citation>
    <scope>NUCLEOTIDE SEQUENCE [LARGE SCALE GENOMIC DNA]</scope>
    <source>
        <strain evidence="7 8">ATCC 49957</strain>
    </source>
</reference>
<feature type="domain" description="D-isomer specific 2-hydroxyacid dehydrogenase NAD-binding" evidence="6">
    <location>
        <begin position="101"/>
        <end position="276"/>
    </location>
</feature>
<dbReference type="Gene3D" id="3.40.50.720">
    <property type="entry name" value="NAD(P)-binding Rossmann-like Domain"/>
    <property type="match status" value="2"/>
</dbReference>
<accession>D5RJ38</accession>
<dbReference type="InterPro" id="IPR050418">
    <property type="entry name" value="D-iso_2-hydroxyacid_DH_PdxB"/>
</dbReference>
<evidence type="ECO:0000256" key="3">
    <source>
        <dbReference type="ARBA" id="ARBA00023027"/>
    </source>
</evidence>
<dbReference type="RefSeq" id="WP_007004157.1">
    <property type="nucleotide sequence ID" value="NZ_GG770778.1"/>
</dbReference>
<dbReference type="InterPro" id="IPR006140">
    <property type="entry name" value="D-isomer_DH_NAD-bd"/>
</dbReference>
<sequence>MLVALTDPIDPVGEAVLRQAGHEVALAPPGGLDALLARAEAVIVRRQLPADLCARAPRLLAAVRQGVGVDMIPIPDCTAHGVLVANVPGANADSVAEFAIGQMLAIARRIETMHSALLAEGWDIARAHTARAFELRGRTLGIVGVGAVGQRLAEIAGTGFRMRVLGHRRDRDALPQGVDYASLEALFSESDFIVLACPLTEATRGLVSADLLSRMKPQAWLLNLARGAVVQEAALIDALREGRIGGAAPDVYPVQPLAADHPLRGLPHVLLTPHAAGLSQEAVQRMSRGAAEAVADILRGARPRSLVNPEAWEASRARRRQLGHAEPVLS</sequence>
<evidence type="ECO:0000256" key="4">
    <source>
        <dbReference type="RuleBase" id="RU003719"/>
    </source>
</evidence>
<keyword evidence="2 4" id="KW-0560">Oxidoreductase</keyword>